<dbReference type="RefSeq" id="WP_146594407.1">
    <property type="nucleotide sequence ID" value="NZ_SJPT01000003.1"/>
</dbReference>
<feature type="chain" id="PRO_5023105025" evidence="1">
    <location>
        <begin position="24"/>
        <end position="145"/>
    </location>
</feature>
<sequence length="145" mass="14692" precursor="true">MNRWLLIGSLAALLISTSGCMQHGVRGGCHSCGNASCGAGDTVGRPGIAGRLAGRFAGQGQCGPGGCSQGGCGRQGCVAGKLGWQQGGLDYSSHLNPGVLGHQAGAQLQGQPFTPGPPTGQVAYPYYSHRGPRDFLMDNPPSIGR</sequence>
<gene>
    <name evidence="2" type="ORF">Pla52o_20900</name>
</gene>
<dbReference type="AlphaFoldDB" id="A0A5C6CLY6"/>
<protein>
    <submittedName>
        <fullName evidence="2">Uncharacterized protein</fullName>
    </submittedName>
</protein>
<organism evidence="2 3">
    <name type="scientific">Novipirellula galeiformis</name>
    <dbReference type="NCBI Taxonomy" id="2528004"/>
    <lineage>
        <taxon>Bacteria</taxon>
        <taxon>Pseudomonadati</taxon>
        <taxon>Planctomycetota</taxon>
        <taxon>Planctomycetia</taxon>
        <taxon>Pirellulales</taxon>
        <taxon>Pirellulaceae</taxon>
        <taxon>Novipirellula</taxon>
    </lineage>
</organism>
<evidence type="ECO:0000256" key="1">
    <source>
        <dbReference type="SAM" id="SignalP"/>
    </source>
</evidence>
<comment type="caution">
    <text evidence="2">The sequence shown here is derived from an EMBL/GenBank/DDBJ whole genome shotgun (WGS) entry which is preliminary data.</text>
</comment>
<evidence type="ECO:0000313" key="3">
    <source>
        <dbReference type="Proteomes" id="UP000316304"/>
    </source>
</evidence>
<proteinExistence type="predicted"/>
<name>A0A5C6CLY6_9BACT</name>
<reference evidence="2 3" key="1">
    <citation type="submission" date="2019-02" db="EMBL/GenBank/DDBJ databases">
        <title>Deep-cultivation of Planctomycetes and their phenomic and genomic characterization uncovers novel biology.</title>
        <authorList>
            <person name="Wiegand S."/>
            <person name="Jogler M."/>
            <person name="Boedeker C."/>
            <person name="Pinto D."/>
            <person name="Vollmers J."/>
            <person name="Rivas-Marin E."/>
            <person name="Kohn T."/>
            <person name="Peeters S.H."/>
            <person name="Heuer A."/>
            <person name="Rast P."/>
            <person name="Oberbeckmann S."/>
            <person name="Bunk B."/>
            <person name="Jeske O."/>
            <person name="Meyerdierks A."/>
            <person name="Storesund J.E."/>
            <person name="Kallscheuer N."/>
            <person name="Luecker S."/>
            <person name="Lage O.M."/>
            <person name="Pohl T."/>
            <person name="Merkel B.J."/>
            <person name="Hornburger P."/>
            <person name="Mueller R.-W."/>
            <person name="Bruemmer F."/>
            <person name="Labrenz M."/>
            <person name="Spormann A.M."/>
            <person name="Op Den Camp H."/>
            <person name="Overmann J."/>
            <person name="Amann R."/>
            <person name="Jetten M.S.M."/>
            <person name="Mascher T."/>
            <person name="Medema M.H."/>
            <person name="Devos D.P."/>
            <person name="Kaster A.-K."/>
            <person name="Ovreas L."/>
            <person name="Rohde M."/>
            <person name="Galperin M.Y."/>
            <person name="Jogler C."/>
        </authorList>
    </citation>
    <scope>NUCLEOTIDE SEQUENCE [LARGE SCALE GENOMIC DNA]</scope>
    <source>
        <strain evidence="2 3">Pla52o</strain>
    </source>
</reference>
<evidence type="ECO:0000313" key="2">
    <source>
        <dbReference type="EMBL" id="TWU24166.1"/>
    </source>
</evidence>
<keyword evidence="3" id="KW-1185">Reference proteome</keyword>
<keyword evidence="1" id="KW-0732">Signal</keyword>
<feature type="signal peptide" evidence="1">
    <location>
        <begin position="1"/>
        <end position="23"/>
    </location>
</feature>
<dbReference type="EMBL" id="SJPT01000003">
    <property type="protein sequence ID" value="TWU24166.1"/>
    <property type="molecule type" value="Genomic_DNA"/>
</dbReference>
<dbReference type="PROSITE" id="PS51257">
    <property type="entry name" value="PROKAR_LIPOPROTEIN"/>
    <property type="match status" value="1"/>
</dbReference>
<dbReference type="Proteomes" id="UP000316304">
    <property type="component" value="Unassembled WGS sequence"/>
</dbReference>
<dbReference type="OrthoDB" id="291485at2"/>
<accession>A0A5C6CLY6</accession>